<dbReference type="InterPro" id="IPR016181">
    <property type="entry name" value="Acyl_CoA_acyltransferase"/>
</dbReference>
<feature type="domain" description="N-acetyltransferase" evidence="3">
    <location>
        <begin position="100"/>
        <end position="227"/>
    </location>
</feature>
<dbReference type="RefSeq" id="WP_222876455.1">
    <property type="nucleotide sequence ID" value="NZ_AP023361.1"/>
</dbReference>
<dbReference type="AlphaFoldDB" id="A0A6S6QRW0"/>
<dbReference type="Gene3D" id="3.40.630.30">
    <property type="match status" value="1"/>
</dbReference>
<reference evidence="4 5" key="1">
    <citation type="submission" date="2020-08" db="EMBL/GenBank/DDBJ databases">
        <title>Genome sequence of Rhizobiales bacterium strain IZ6.</title>
        <authorList>
            <person name="Nakai R."/>
            <person name="Naganuma T."/>
        </authorList>
    </citation>
    <scope>NUCLEOTIDE SEQUENCE [LARGE SCALE GENOMIC DNA]</scope>
    <source>
        <strain evidence="4 5">IZ6</strain>
    </source>
</reference>
<gene>
    <name evidence="4" type="ORF">IZ6_05060</name>
</gene>
<evidence type="ECO:0000256" key="1">
    <source>
        <dbReference type="ARBA" id="ARBA00022679"/>
    </source>
</evidence>
<dbReference type="SUPFAM" id="SSF55729">
    <property type="entry name" value="Acyl-CoA N-acyltransferases (Nat)"/>
    <property type="match status" value="1"/>
</dbReference>
<keyword evidence="2" id="KW-0012">Acyltransferase</keyword>
<protein>
    <submittedName>
        <fullName evidence="4">GNAT family N-acetyltransferase</fullName>
    </submittedName>
</protein>
<dbReference type="PROSITE" id="PS51186">
    <property type="entry name" value="GNAT"/>
    <property type="match status" value="1"/>
</dbReference>
<evidence type="ECO:0000256" key="2">
    <source>
        <dbReference type="ARBA" id="ARBA00023315"/>
    </source>
</evidence>
<proteinExistence type="predicted"/>
<evidence type="ECO:0000259" key="3">
    <source>
        <dbReference type="PROSITE" id="PS51186"/>
    </source>
</evidence>
<dbReference type="PANTHER" id="PTHR43877">
    <property type="entry name" value="AMINOALKYLPHOSPHONATE N-ACETYLTRANSFERASE-RELATED-RELATED"/>
    <property type="match status" value="1"/>
</dbReference>
<organism evidence="4 5">
    <name type="scientific">Terrihabitans soli</name>
    <dbReference type="NCBI Taxonomy" id="708113"/>
    <lineage>
        <taxon>Bacteria</taxon>
        <taxon>Pseudomonadati</taxon>
        <taxon>Pseudomonadota</taxon>
        <taxon>Alphaproteobacteria</taxon>
        <taxon>Hyphomicrobiales</taxon>
        <taxon>Terrihabitans</taxon>
    </lineage>
</organism>
<dbReference type="CDD" id="cd04301">
    <property type="entry name" value="NAT_SF"/>
    <property type="match status" value="1"/>
</dbReference>
<keyword evidence="5" id="KW-1185">Reference proteome</keyword>
<name>A0A6S6QRW0_9HYPH</name>
<sequence>MSHILDRPVWTALGSSHADFAESNGLARRYPVSVIPFASVGDDEPESYAALAQLTQPGDTCFIVQAAHLPVALPRELTASFDAPVTQMIADRLMPEIDDPRIRPLTEDDAAEMFALADLTKPGPFTHRAQALGTFYGVKEKGRLIAMAGVRFRHPGLHEVSGVCTHPDVRGQGLGRLMMEFMCGKIYAAGDRPFLHTFSDNARAIALYEKLGFKVRSPMHVTAFRRT</sequence>
<accession>A0A6S6QRW0</accession>
<dbReference type="EMBL" id="AP023361">
    <property type="protein sequence ID" value="BCJ89771.1"/>
    <property type="molecule type" value="Genomic_DNA"/>
</dbReference>
<dbReference type="GO" id="GO:0016747">
    <property type="term" value="F:acyltransferase activity, transferring groups other than amino-acyl groups"/>
    <property type="evidence" value="ECO:0007669"/>
    <property type="project" value="InterPro"/>
</dbReference>
<dbReference type="InterPro" id="IPR050832">
    <property type="entry name" value="Bact_Acetyltransf"/>
</dbReference>
<dbReference type="Proteomes" id="UP000515317">
    <property type="component" value="Chromosome"/>
</dbReference>
<keyword evidence="1 4" id="KW-0808">Transferase</keyword>
<dbReference type="InterPro" id="IPR000182">
    <property type="entry name" value="GNAT_dom"/>
</dbReference>
<evidence type="ECO:0000313" key="4">
    <source>
        <dbReference type="EMBL" id="BCJ89771.1"/>
    </source>
</evidence>
<dbReference type="KEGG" id="tso:IZ6_05060"/>
<evidence type="ECO:0000313" key="5">
    <source>
        <dbReference type="Proteomes" id="UP000515317"/>
    </source>
</evidence>
<dbReference type="Pfam" id="PF00583">
    <property type="entry name" value="Acetyltransf_1"/>
    <property type="match status" value="1"/>
</dbReference>